<evidence type="ECO:0000313" key="11">
    <source>
        <dbReference type="EMBL" id="KAK6170240.1"/>
    </source>
</evidence>
<keyword evidence="6 8" id="KW-0067">ATP-binding</keyword>
<dbReference type="Gene3D" id="1.10.510.10">
    <property type="entry name" value="Transferase(Phosphotransferase) domain 1"/>
    <property type="match status" value="1"/>
</dbReference>
<dbReference type="Pfam" id="PF19039">
    <property type="entry name" value="ASK_PH"/>
    <property type="match status" value="1"/>
</dbReference>
<protein>
    <recommendedName>
        <fullName evidence="10">Protein kinase domain-containing protein</fullName>
    </recommendedName>
</protein>
<dbReference type="InterPro" id="IPR017441">
    <property type="entry name" value="Protein_kinase_ATP_BS"/>
</dbReference>
<gene>
    <name evidence="11" type="ORF">SNE40_018680</name>
</gene>
<dbReference type="PROSITE" id="PS00107">
    <property type="entry name" value="PROTEIN_KINASE_ATP"/>
    <property type="match status" value="1"/>
</dbReference>
<keyword evidence="3" id="KW-0479">Metal-binding</keyword>
<evidence type="ECO:0000256" key="3">
    <source>
        <dbReference type="ARBA" id="ARBA00022723"/>
    </source>
</evidence>
<evidence type="ECO:0000256" key="6">
    <source>
        <dbReference type="ARBA" id="ARBA00022840"/>
    </source>
</evidence>
<dbReference type="EMBL" id="JAZGQO010000014">
    <property type="protein sequence ID" value="KAK6170240.1"/>
    <property type="molecule type" value="Genomic_DNA"/>
</dbReference>
<dbReference type="GO" id="GO:0000165">
    <property type="term" value="P:MAPK cascade"/>
    <property type="evidence" value="ECO:0007669"/>
    <property type="project" value="InterPro"/>
</dbReference>
<dbReference type="Pfam" id="PF20302">
    <property type="entry name" value="HisK-N-like"/>
    <property type="match status" value="1"/>
</dbReference>
<dbReference type="GO" id="GO:0004674">
    <property type="term" value="F:protein serine/threonine kinase activity"/>
    <property type="evidence" value="ECO:0007669"/>
    <property type="project" value="UniProtKB-KW"/>
</dbReference>
<evidence type="ECO:0000256" key="1">
    <source>
        <dbReference type="ARBA" id="ARBA00022527"/>
    </source>
</evidence>
<evidence type="ECO:0000256" key="4">
    <source>
        <dbReference type="ARBA" id="ARBA00022741"/>
    </source>
</evidence>
<feature type="coiled-coil region" evidence="9">
    <location>
        <begin position="1146"/>
        <end position="1173"/>
    </location>
</feature>
<dbReference type="InterPro" id="IPR008271">
    <property type="entry name" value="Ser/Thr_kinase_AS"/>
</dbReference>
<dbReference type="PROSITE" id="PS50011">
    <property type="entry name" value="PROTEIN_KINASE_DOM"/>
    <property type="match status" value="1"/>
</dbReference>
<evidence type="ECO:0000256" key="5">
    <source>
        <dbReference type="ARBA" id="ARBA00022777"/>
    </source>
</evidence>
<dbReference type="SMART" id="SM00220">
    <property type="entry name" value="S_TKc"/>
    <property type="match status" value="1"/>
</dbReference>
<dbReference type="Pfam" id="PF00069">
    <property type="entry name" value="Pkinase"/>
    <property type="match status" value="1"/>
</dbReference>
<comment type="caution">
    <text evidence="11">The sequence shown here is derived from an EMBL/GenBank/DDBJ whole genome shotgun (WGS) entry which is preliminary data.</text>
</comment>
<keyword evidence="12" id="KW-1185">Reference proteome</keyword>
<feature type="binding site" evidence="8">
    <location>
        <position position="623"/>
    </location>
    <ligand>
        <name>ATP</name>
        <dbReference type="ChEBI" id="CHEBI:30616"/>
    </ligand>
</feature>
<proteinExistence type="predicted"/>
<evidence type="ECO:0000259" key="10">
    <source>
        <dbReference type="PROSITE" id="PS50011"/>
    </source>
</evidence>
<evidence type="ECO:0000256" key="8">
    <source>
        <dbReference type="PROSITE-ProRule" id="PRU10141"/>
    </source>
</evidence>
<dbReference type="CDD" id="cd06624">
    <property type="entry name" value="STKc_ASK"/>
    <property type="match status" value="1"/>
</dbReference>
<dbReference type="InterPro" id="IPR046873">
    <property type="entry name" value="HisK-N-like"/>
</dbReference>
<evidence type="ECO:0000256" key="7">
    <source>
        <dbReference type="ARBA" id="ARBA00023054"/>
    </source>
</evidence>
<keyword evidence="4 8" id="KW-0547">Nucleotide-binding</keyword>
<dbReference type="Pfam" id="PF20309">
    <property type="entry name" value="DRHyd-ASK"/>
    <property type="match status" value="1"/>
</dbReference>
<dbReference type="InterPro" id="IPR011009">
    <property type="entry name" value="Kinase-like_dom_sf"/>
</dbReference>
<keyword evidence="1" id="KW-0723">Serine/threonine-protein kinase</keyword>
<evidence type="ECO:0000313" key="12">
    <source>
        <dbReference type="Proteomes" id="UP001347796"/>
    </source>
</evidence>
<keyword evidence="5" id="KW-0418">Kinase</keyword>
<accession>A0AAN8J5F9</accession>
<organism evidence="11 12">
    <name type="scientific">Patella caerulea</name>
    <name type="common">Rayed Mediterranean limpet</name>
    <dbReference type="NCBI Taxonomy" id="87958"/>
    <lineage>
        <taxon>Eukaryota</taxon>
        <taxon>Metazoa</taxon>
        <taxon>Spiralia</taxon>
        <taxon>Lophotrochozoa</taxon>
        <taxon>Mollusca</taxon>
        <taxon>Gastropoda</taxon>
        <taxon>Patellogastropoda</taxon>
        <taxon>Patelloidea</taxon>
        <taxon>Patellidae</taxon>
        <taxon>Patella</taxon>
    </lineage>
</organism>
<dbReference type="PANTHER" id="PTHR11584">
    <property type="entry name" value="SERINE/THREONINE PROTEIN KINASE"/>
    <property type="match status" value="1"/>
</dbReference>
<dbReference type="InterPro" id="IPR046872">
    <property type="entry name" value="DRHyd-ASK"/>
</dbReference>
<dbReference type="InterPro" id="IPR000719">
    <property type="entry name" value="Prot_kinase_dom"/>
</dbReference>
<reference evidence="11 12" key="1">
    <citation type="submission" date="2024-01" db="EMBL/GenBank/DDBJ databases">
        <title>The genome of the rayed Mediterranean limpet Patella caerulea (Linnaeus, 1758).</title>
        <authorList>
            <person name="Anh-Thu Weber A."/>
            <person name="Halstead-Nussloch G."/>
        </authorList>
    </citation>
    <scope>NUCLEOTIDE SEQUENCE [LARGE SCALE GENOMIC DNA]</scope>
    <source>
        <strain evidence="11">AATW-2023a</strain>
        <tissue evidence="11">Whole specimen</tissue>
    </source>
</reference>
<dbReference type="Proteomes" id="UP001347796">
    <property type="component" value="Unassembled WGS sequence"/>
</dbReference>
<evidence type="ECO:0000256" key="2">
    <source>
        <dbReference type="ARBA" id="ARBA00022679"/>
    </source>
</evidence>
<keyword evidence="2" id="KW-0808">Transferase</keyword>
<dbReference type="FunFam" id="1.10.510.10:FF:000054">
    <property type="entry name" value="Mitogen-activated protein kinase kinase kinase 5"/>
    <property type="match status" value="1"/>
</dbReference>
<dbReference type="InterPro" id="IPR043969">
    <property type="entry name" value="MAP3K_PH"/>
</dbReference>
<feature type="domain" description="Protein kinase" evidence="10">
    <location>
        <begin position="595"/>
        <end position="852"/>
    </location>
</feature>
<sequence>MLVVCIFDGNGAGGGDSGKNVNKINKPNEKVMETIERTKGKERAFLEIQQACECVKARLDTVVFQKLDFGELAVLDTFYNADVAIVDMSTPVQQASLFYHLGIRESMGMKHNIVLCYDLDPELTLSLRLSCGTGTTFFAYTVDGCNACLISDPSLPRITGDSCANHDVPTLLKKLKSTLNDVEDFNRVHSKERFLKDLRKAITNLQGDELKEALAGMRRRLDDPQLLSVDIIVNMMISYREVQDYDNMVKLIKDLEQIPNSKISSTIAILQLYAFALNRRNQNGDRDKALEVISKAIDLSDNAVPDMICLCGRIYKDKFVESDYEDKVALENAITWYRKGFDVQPNEYAGINLATLLVISGKDFSNCQELQRIGIILNNLIGKKGSLQSLTDYWDVATFFEISVLAEDYGKASQAAYCMFKLEPPNWYLKSTVGNIVLINRFRRQIRNTAMDPLFDFWMDFFVEAIKPEDEVVGIRFPVLILEPNKQYSPSYIQINMDTEDKCVKLWHVVQDPSSNETGEWTFESDAIKRVSMYKRDVRAVFLYVQENSDDFHIFFPSNFQKMKFNSLVSEMTSFCYIDDAVEDVVEYVYDLDEKGNRMLLGRGTYGCVYAARDKRQIKIAVKEVPEKCKQEVQPLHEEIHLHSRLKHKNIVEYRGSMSEDGYFKIFMEQVPGGSLSQLLQSKWGPLKDNETTIVHYTKQILEGLKYLHDNKIVHRDIKGDNVLVNTYSGVLKISDFGTSKRLAGINPCADTFAGTIQYMAPEVIDKGARGYGPAADIWSLGCTVIEMATGKPPFIELGSAEAAMFKIGFYKMHPEIPDSMSKAAHSFLLRCFEPSPDKRATAADLLEDRFITENYKKKKKKVQETDLHRSTSEPFDKKTAALKLNINVPRVSRLKKEGLSNSVENLLDPLEPVEEEGLYPSPTSSYLDLSAIDGGLRLYHTDNPHYSRTPSTDSALSNASGCTNLLSPDIETTPDTGGSKDGFYLLRKDSERRMTLVQIMNQDKEKICDTWLGLLHRDASISNPKLTTNHMRILLLGLMGHIKDPSCRSISEAIDKLRDGVQFDVTALMEIQLALYVFQEAVGSSLKTHSIQPHWMFAVDNLIRNAVQAAIIIISPELGANLAGGQPDEEISTSGVSSANSNKTAAFKSNAIKELQTQLEAVQSENIRLMQEFLEAQKVYQNLLQQSLTDKKFHIDQLQQIRSLQGGEIASSSSASSMSRSAVKRDVPNIQINADTELVNWLKQNNFNSETICRICEEEYTFSDILELVTLVDLQRLQLRGGVLCRLWRLIMSKRHSKLKKR</sequence>
<dbReference type="InterPro" id="IPR025136">
    <property type="entry name" value="MAP3K_TRAF-bd"/>
</dbReference>
<name>A0AAN8J5F9_PATCE</name>
<dbReference type="Pfam" id="PF13281">
    <property type="entry name" value="MAP3K_TRAF_bd"/>
    <property type="match status" value="1"/>
</dbReference>
<keyword evidence="7 9" id="KW-0175">Coiled coil</keyword>
<evidence type="ECO:0000256" key="9">
    <source>
        <dbReference type="SAM" id="Coils"/>
    </source>
</evidence>
<dbReference type="GO" id="GO:0046872">
    <property type="term" value="F:metal ion binding"/>
    <property type="evidence" value="ECO:0007669"/>
    <property type="project" value="UniProtKB-KW"/>
</dbReference>
<dbReference type="SUPFAM" id="SSF56112">
    <property type="entry name" value="Protein kinase-like (PK-like)"/>
    <property type="match status" value="1"/>
</dbReference>
<dbReference type="PANTHER" id="PTHR11584:SF394">
    <property type="entry name" value="APOPTOTIC SIGNAL-REGULATING KINASE 1, ISOFORM C"/>
    <property type="match status" value="1"/>
</dbReference>
<dbReference type="GO" id="GO:0005524">
    <property type="term" value="F:ATP binding"/>
    <property type="evidence" value="ECO:0007669"/>
    <property type="project" value="UniProtKB-UniRule"/>
</dbReference>
<dbReference type="PROSITE" id="PS00108">
    <property type="entry name" value="PROTEIN_KINASE_ST"/>
    <property type="match status" value="1"/>
</dbReference>
<dbReference type="Gene3D" id="3.30.200.20">
    <property type="entry name" value="Phosphorylase Kinase, domain 1"/>
    <property type="match status" value="1"/>
</dbReference>